<evidence type="ECO:0000259" key="2">
    <source>
        <dbReference type="Pfam" id="PF04069"/>
    </source>
</evidence>
<comment type="caution">
    <text evidence="3">The sequence shown here is derived from an EMBL/GenBank/DDBJ whole genome shotgun (WGS) entry which is preliminary data.</text>
</comment>
<evidence type="ECO:0000256" key="1">
    <source>
        <dbReference type="SAM" id="SignalP"/>
    </source>
</evidence>
<dbReference type="SUPFAM" id="SSF53850">
    <property type="entry name" value="Periplasmic binding protein-like II"/>
    <property type="match status" value="1"/>
</dbReference>
<organism evidence="3 4">
    <name type="scientific">Spelaeicoccus albus</name>
    <dbReference type="NCBI Taxonomy" id="1280376"/>
    <lineage>
        <taxon>Bacteria</taxon>
        <taxon>Bacillati</taxon>
        <taxon>Actinomycetota</taxon>
        <taxon>Actinomycetes</taxon>
        <taxon>Micrococcales</taxon>
        <taxon>Brevibacteriaceae</taxon>
        <taxon>Spelaeicoccus</taxon>
    </lineage>
</organism>
<feature type="chain" id="PRO_5038875316" evidence="1">
    <location>
        <begin position="23"/>
        <end position="304"/>
    </location>
</feature>
<feature type="signal peptide" evidence="1">
    <location>
        <begin position="1"/>
        <end position="22"/>
    </location>
</feature>
<dbReference type="Gene3D" id="3.40.190.10">
    <property type="entry name" value="Periplasmic binding protein-like II"/>
    <property type="match status" value="1"/>
</dbReference>
<dbReference type="GO" id="GO:0022857">
    <property type="term" value="F:transmembrane transporter activity"/>
    <property type="evidence" value="ECO:0007669"/>
    <property type="project" value="InterPro"/>
</dbReference>
<protein>
    <submittedName>
        <fullName evidence="3">Osmoprotectant transport system substrate-binding protein</fullName>
    </submittedName>
</protein>
<dbReference type="AlphaFoldDB" id="A0A7Z0CZG7"/>
<feature type="domain" description="ABC-type glycine betaine transport system substrate-binding" evidence="2">
    <location>
        <begin position="39"/>
        <end position="299"/>
    </location>
</feature>
<proteinExistence type="predicted"/>
<dbReference type="InterPro" id="IPR007210">
    <property type="entry name" value="ABC_Gly_betaine_transp_sub-bd"/>
</dbReference>
<dbReference type="EMBL" id="JACBZP010000001">
    <property type="protein sequence ID" value="NYI66264.1"/>
    <property type="molecule type" value="Genomic_DNA"/>
</dbReference>
<accession>A0A7Z0CZG7</accession>
<dbReference type="CDD" id="cd13606">
    <property type="entry name" value="PBP2_ProX_like"/>
    <property type="match status" value="1"/>
</dbReference>
<dbReference type="Proteomes" id="UP000539111">
    <property type="component" value="Unassembled WGS sequence"/>
</dbReference>
<evidence type="ECO:0000313" key="4">
    <source>
        <dbReference type="Proteomes" id="UP000539111"/>
    </source>
</evidence>
<keyword evidence="1" id="KW-0732">Signal</keyword>
<evidence type="ECO:0000313" key="3">
    <source>
        <dbReference type="EMBL" id="NYI66264.1"/>
    </source>
</evidence>
<dbReference type="GO" id="GO:0043190">
    <property type="term" value="C:ATP-binding cassette (ABC) transporter complex"/>
    <property type="evidence" value="ECO:0007669"/>
    <property type="project" value="InterPro"/>
</dbReference>
<reference evidence="3 4" key="1">
    <citation type="submission" date="2020-07" db="EMBL/GenBank/DDBJ databases">
        <title>Sequencing the genomes of 1000 actinobacteria strains.</title>
        <authorList>
            <person name="Klenk H.-P."/>
        </authorList>
    </citation>
    <scope>NUCLEOTIDE SEQUENCE [LARGE SCALE GENOMIC DNA]</scope>
    <source>
        <strain evidence="3 4">DSM 26341</strain>
    </source>
</reference>
<gene>
    <name evidence="3" type="ORF">BJY26_000570</name>
</gene>
<dbReference type="RefSeq" id="WP_179425487.1">
    <property type="nucleotide sequence ID" value="NZ_JACBZP010000001.1"/>
</dbReference>
<dbReference type="Pfam" id="PF04069">
    <property type="entry name" value="OpuAC"/>
    <property type="match status" value="1"/>
</dbReference>
<dbReference type="PROSITE" id="PS51257">
    <property type="entry name" value="PROKAR_LIPOPROTEIN"/>
    <property type="match status" value="1"/>
</dbReference>
<sequence length="304" mass="32277">MRKMAIVAAAVAGVLAVSSCGAGKDPLKNDSTEGGSNGKIIVGSANFPENSLIAEIYAGALNDAGVKAGTKLNIGQREVYIKAIKDGSIDLVPEYTGNLLQYLDKNATSTDPATVMKRLKKAVPNNLTVLDPSKAADQDSVTVTKETAKKYNLKTISDLKPVASKLVLGGPPEWAKRKTGVPGLKKVYGLHFKDFKPLDTAGPETVTALKNGQVQAANLFTTDPQVAKNGFVVLKDDKHLFLPGNVVPLVNKKKATPKVKKVLDEVNKKLTTHELTALTKKVQLDKLDSKKVAGDWLAKNGLGG</sequence>
<dbReference type="Gene3D" id="3.40.190.120">
    <property type="entry name" value="Osmoprotection protein (prox), domain 2"/>
    <property type="match status" value="1"/>
</dbReference>
<name>A0A7Z0CZG7_9MICO</name>
<keyword evidence="4" id="KW-1185">Reference proteome</keyword>